<dbReference type="PANTHER" id="PTHR11102:SF160">
    <property type="entry name" value="ERAD-ASSOCIATED E3 UBIQUITIN-PROTEIN LIGASE COMPONENT HRD3"/>
    <property type="match status" value="1"/>
</dbReference>
<dbReference type="OrthoDB" id="9812350at2"/>
<feature type="chain" id="PRO_5024362587" evidence="1">
    <location>
        <begin position="21"/>
        <end position="492"/>
    </location>
</feature>
<dbReference type="Gene3D" id="1.25.40.10">
    <property type="entry name" value="Tetratricopeptide repeat domain"/>
    <property type="match status" value="1"/>
</dbReference>
<dbReference type="SUPFAM" id="SSF81901">
    <property type="entry name" value="HCP-like"/>
    <property type="match status" value="1"/>
</dbReference>
<dbReference type="SMART" id="SM00671">
    <property type="entry name" value="SEL1"/>
    <property type="match status" value="2"/>
</dbReference>
<evidence type="ECO:0000313" key="2">
    <source>
        <dbReference type="EMBL" id="TLD71715.1"/>
    </source>
</evidence>
<evidence type="ECO:0000313" key="3">
    <source>
        <dbReference type="Proteomes" id="UP000306196"/>
    </source>
</evidence>
<feature type="signal peptide" evidence="1">
    <location>
        <begin position="1"/>
        <end position="20"/>
    </location>
</feature>
<dbReference type="PANTHER" id="PTHR11102">
    <property type="entry name" value="SEL-1-LIKE PROTEIN"/>
    <property type="match status" value="1"/>
</dbReference>
<dbReference type="EMBL" id="VAUV01000004">
    <property type="protein sequence ID" value="TLD71715.1"/>
    <property type="molecule type" value="Genomic_DNA"/>
</dbReference>
<sequence>MKIIIVSFSLLLFLCRIAVAEVAGLAVVHTGSNADSFAKVYEFIQLERFKLSAQGSFKLTLTNGQPMAGLAAHLRQVIEYPSPHNDLTDAAVATAFLQSKIEEMEKAHKKFEYSRPYLVPRIKQAREMLTQAKAGRVLINGNWMEQSAYAALVAKRRSEEIPEMTIDEQALKQVKLRGVTDRTLIVEHSNGMSRLSMEKLSYGQLKEFFRISELAKTSAELKSLHEQFHPEIILNGTKRLGVRVVEIKEDEIIITSEDGPVVLSIKNTERKTLEILSSRSATLNEHLQGPAKHYQNGLLAEQAKNWGAAYAAYQLAADGEHLEGMVNYATLIAEGKGGDLDASKAQDLFQRASKQGDAIAAFNLGLLLFRSTTKGQSNVSLVTALEQAAANGIHQASLLLGVVHLSGRGAPVDFAKARKFVDEAIRHSVSGAQDVLRELENKTAPLEEPPVDHASIGTQSIKALIERTSGADAHNRATDYSSFRARFPVQDR</sequence>
<protein>
    <submittedName>
        <fullName evidence="2">Sel1 repeat family protein</fullName>
    </submittedName>
</protein>
<dbReference type="InterPro" id="IPR050767">
    <property type="entry name" value="Sel1_AlgK"/>
</dbReference>
<comment type="caution">
    <text evidence="2">The sequence shown here is derived from an EMBL/GenBank/DDBJ whole genome shotgun (WGS) entry which is preliminary data.</text>
</comment>
<dbReference type="InterPro" id="IPR006597">
    <property type="entry name" value="Sel1-like"/>
</dbReference>
<keyword evidence="3" id="KW-1185">Reference proteome</keyword>
<dbReference type="Proteomes" id="UP000306196">
    <property type="component" value="Unassembled WGS sequence"/>
</dbReference>
<keyword evidence="1" id="KW-0732">Signal</keyword>
<accession>A0A5R8KIA8</accession>
<dbReference type="RefSeq" id="WP_138085309.1">
    <property type="nucleotide sequence ID" value="NZ_VAUV01000004.1"/>
</dbReference>
<organism evidence="2 3">
    <name type="scientific">Phragmitibacter flavus</name>
    <dbReference type="NCBI Taxonomy" id="2576071"/>
    <lineage>
        <taxon>Bacteria</taxon>
        <taxon>Pseudomonadati</taxon>
        <taxon>Verrucomicrobiota</taxon>
        <taxon>Verrucomicrobiia</taxon>
        <taxon>Verrucomicrobiales</taxon>
        <taxon>Verrucomicrobiaceae</taxon>
        <taxon>Phragmitibacter</taxon>
    </lineage>
</organism>
<dbReference type="InterPro" id="IPR011990">
    <property type="entry name" value="TPR-like_helical_dom_sf"/>
</dbReference>
<dbReference type="AlphaFoldDB" id="A0A5R8KIA8"/>
<proteinExistence type="predicted"/>
<reference evidence="2 3" key="1">
    <citation type="submission" date="2019-05" db="EMBL/GenBank/DDBJ databases">
        <title>Verrucobacter flavum gen. nov., sp. nov. a new member of the family Verrucomicrobiaceae.</title>
        <authorList>
            <person name="Szuroczki S."/>
            <person name="Abbaszade G."/>
            <person name="Szabo A."/>
            <person name="Felfoldi T."/>
            <person name="Schumann P."/>
            <person name="Boka K."/>
            <person name="Keki Z."/>
            <person name="Toumi M."/>
            <person name="Toth E."/>
        </authorList>
    </citation>
    <scope>NUCLEOTIDE SEQUENCE [LARGE SCALE GENOMIC DNA]</scope>
    <source>
        <strain evidence="2 3">MG-N-17</strain>
    </source>
</reference>
<evidence type="ECO:0000256" key="1">
    <source>
        <dbReference type="SAM" id="SignalP"/>
    </source>
</evidence>
<name>A0A5R8KIA8_9BACT</name>
<gene>
    <name evidence="2" type="ORF">FEM03_06135</name>
</gene>